<dbReference type="GO" id="GO:0005524">
    <property type="term" value="F:ATP binding"/>
    <property type="evidence" value="ECO:0007669"/>
    <property type="project" value="UniProtKB-UniRule"/>
</dbReference>
<dbReference type="PROSITE" id="PS00107">
    <property type="entry name" value="PROTEIN_KINASE_ATP"/>
    <property type="match status" value="1"/>
</dbReference>
<evidence type="ECO:0000313" key="3">
    <source>
        <dbReference type="EMBL" id="CDW81345.1"/>
    </source>
</evidence>
<keyword evidence="1" id="KW-0067">ATP-binding</keyword>
<keyword evidence="3" id="KW-0418">Kinase</keyword>
<dbReference type="InterPro" id="IPR000719">
    <property type="entry name" value="Prot_kinase_dom"/>
</dbReference>
<evidence type="ECO:0000256" key="1">
    <source>
        <dbReference type="PROSITE-ProRule" id="PRU10141"/>
    </source>
</evidence>
<dbReference type="EMBL" id="CCKQ01009837">
    <property type="protein sequence ID" value="CDW81345.1"/>
    <property type="molecule type" value="Genomic_DNA"/>
</dbReference>
<dbReference type="AlphaFoldDB" id="A0A078AGB8"/>
<dbReference type="OrthoDB" id="1727301at2759"/>
<evidence type="ECO:0000259" key="2">
    <source>
        <dbReference type="PROSITE" id="PS50011"/>
    </source>
</evidence>
<dbReference type="SUPFAM" id="SSF56112">
    <property type="entry name" value="Protein kinase-like (PK-like)"/>
    <property type="match status" value="1"/>
</dbReference>
<dbReference type="Gene3D" id="3.30.200.20">
    <property type="entry name" value="Phosphorylase Kinase, domain 1"/>
    <property type="match status" value="1"/>
</dbReference>
<keyword evidence="4" id="KW-1185">Reference proteome</keyword>
<proteinExistence type="predicted"/>
<sequence>MASKGLGLNIRETTDRYRLDEVIGRGSYGEVYQAQLLDDQQQVILNKSVALKQQNFCKFVEHAPVKVKQEFTIEILRLVREIATFQLRHPNIVEIEDAFLTSENKFVIVRN</sequence>
<dbReference type="GO" id="GO:0004672">
    <property type="term" value="F:protein kinase activity"/>
    <property type="evidence" value="ECO:0007669"/>
    <property type="project" value="InterPro"/>
</dbReference>
<gene>
    <name evidence="3" type="primary">Contig5141.g5516</name>
    <name evidence="3" type="ORF">STYLEM_10360</name>
</gene>
<dbReference type="InParanoid" id="A0A078AGB8"/>
<feature type="domain" description="Protein kinase" evidence="2">
    <location>
        <begin position="17"/>
        <end position="111"/>
    </location>
</feature>
<organism evidence="3 4">
    <name type="scientific">Stylonychia lemnae</name>
    <name type="common">Ciliate</name>
    <dbReference type="NCBI Taxonomy" id="5949"/>
    <lineage>
        <taxon>Eukaryota</taxon>
        <taxon>Sar</taxon>
        <taxon>Alveolata</taxon>
        <taxon>Ciliophora</taxon>
        <taxon>Intramacronucleata</taxon>
        <taxon>Spirotrichea</taxon>
        <taxon>Stichotrichia</taxon>
        <taxon>Sporadotrichida</taxon>
        <taxon>Oxytrichidae</taxon>
        <taxon>Stylonychinae</taxon>
        <taxon>Stylonychia</taxon>
    </lineage>
</organism>
<reference evidence="3 4" key="1">
    <citation type="submission" date="2014-06" db="EMBL/GenBank/DDBJ databases">
        <authorList>
            <person name="Swart Estienne"/>
        </authorList>
    </citation>
    <scope>NUCLEOTIDE SEQUENCE [LARGE SCALE GENOMIC DNA]</scope>
    <source>
        <strain evidence="3 4">130c</strain>
    </source>
</reference>
<accession>A0A078AGB8</accession>
<protein>
    <submittedName>
        <fullName evidence="3">Serine threonine protein kinase</fullName>
    </submittedName>
</protein>
<dbReference type="PROSITE" id="PS50011">
    <property type="entry name" value="PROTEIN_KINASE_DOM"/>
    <property type="match status" value="1"/>
</dbReference>
<dbReference type="Proteomes" id="UP000039865">
    <property type="component" value="Unassembled WGS sequence"/>
</dbReference>
<feature type="binding site" evidence="1">
    <location>
        <position position="52"/>
    </location>
    <ligand>
        <name>ATP</name>
        <dbReference type="ChEBI" id="CHEBI:30616"/>
    </ligand>
</feature>
<keyword evidence="1" id="KW-0547">Nucleotide-binding</keyword>
<dbReference type="InterPro" id="IPR017441">
    <property type="entry name" value="Protein_kinase_ATP_BS"/>
</dbReference>
<name>A0A078AGB8_STYLE</name>
<keyword evidence="3" id="KW-0808">Transferase</keyword>
<dbReference type="InterPro" id="IPR011009">
    <property type="entry name" value="Kinase-like_dom_sf"/>
</dbReference>
<evidence type="ECO:0000313" key="4">
    <source>
        <dbReference type="Proteomes" id="UP000039865"/>
    </source>
</evidence>